<dbReference type="AlphaFoldDB" id="S7Q8W6"/>
<dbReference type="EMBL" id="KB469300">
    <property type="protein sequence ID" value="EPQ56421.1"/>
    <property type="molecule type" value="Genomic_DNA"/>
</dbReference>
<dbReference type="PANTHER" id="PTHR47524">
    <property type="entry name" value="20S RRNA ACCUMULATION PROTEIN 4"/>
    <property type="match status" value="1"/>
</dbReference>
<dbReference type="OrthoDB" id="443682at2759"/>
<reference evidence="3 4" key="1">
    <citation type="journal article" date="2012" name="Science">
        <title>The Paleozoic origin of enzymatic lignin decomposition reconstructed from 31 fungal genomes.</title>
        <authorList>
            <person name="Floudas D."/>
            <person name="Binder M."/>
            <person name="Riley R."/>
            <person name="Barry K."/>
            <person name="Blanchette R.A."/>
            <person name="Henrissat B."/>
            <person name="Martinez A.T."/>
            <person name="Otillar R."/>
            <person name="Spatafora J.W."/>
            <person name="Yadav J.S."/>
            <person name="Aerts A."/>
            <person name="Benoit I."/>
            <person name="Boyd A."/>
            <person name="Carlson A."/>
            <person name="Copeland A."/>
            <person name="Coutinho P.M."/>
            <person name="de Vries R.P."/>
            <person name="Ferreira P."/>
            <person name="Findley K."/>
            <person name="Foster B."/>
            <person name="Gaskell J."/>
            <person name="Glotzer D."/>
            <person name="Gorecki P."/>
            <person name="Heitman J."/>
            <person name="Hesse C."/>
            <person name="Hori C."/>
            <person name="Igarashi K."/>
            <person name="Jurgens J.A."/>
            <person name="Kallen N."/>
            <person name="Kersten P."/>
            <person name="Kohler A."/>
            <person name="Kuees U."/>
            <person name="Kumar T.K.A."/>
            <person name="Kuo A."/>
            <person name="LaButti K."/>
            <person name="Larrondo L.F."/>
            <person name="Lindquist E."/>
            <person name="Ling A."/>
            <person name="Lombard V."/>
            <person name="Lucas S."/>
            <person name="Lundell T."/>
            <person name="Martin R."/>
            <person name="McLaughlin D.J."/>
            <person name="Morgenstern I."/>
            <person name="Morin E."/>
            <person name="Murat C."/>
            <person name="Nagy L.G."/>
            <person name="Nolan M."/>
            <person name="Ohm R.A."/>
            <person name="Patyshakuliyeva A."/>
            <person name="Rokas A."/>
            <person name="Ruiz-Duenas F.J."/>
            <person name="Sabat G."/>
            <person name="Salamov A."/>
            <person name="Samejima M."/>
            <person name="Schmutz J."/>
            <person name="Slot J.C."/>
            <person name="St John F."/>
            <person name="Stenlid J."/>
            <person name="Sun H."/>
            <person name="Sun S."/>
            <person name="Syed K."/>
            <person name="Tsang A."/>
            <person name="Wiebenga A."/>
            <person name="Young D."/>
            <person name="Pisabarro A."/>
            <person name="Eastwood D.C."/>
            <person name="Martin F."/>
            <person name="Cullen D."/>
            <person name="Grigoriev I.V."/>
            <person name="Hibbett D.S."/>
        </authorList>
    </citation>
    <scope>NUCLEOTIDE SEQUENCE [LARGE SCALE GENOMIC DNA]</scope>
    <source>
        <strain evidence="3 4">ATCC 11539</strain>
    </source>
</reference>
<name>S7Q8W6_GLOTA</name>
<dbReference type="PANTHER" id="PTHR47524:SF1">
    <property type="entry name" value="20S RRNA ACCUMULATION PROTEIN 4"/>
    <property type="match status" value="1"/>
</dbReference>
<dbReference type="KEGG" id="gtr:GLOTRDRAFT_59670"/>
<dbReference type="HOGENOM" id="CLU_031771_2_0_1"/>
<feature type="compositionally biased region" description="Acidic residues" evidence="1">
    <location>
        <begin position="197"/>
        <end position="208"/>
    </location>
</feature>
<dbReference type="STRING" id="670483.S7Q8W6"/>
<evidence type="ECO:0000259" key="2">
    <source>
        <dbReference type="Pfam" id="PF04194"/>
    </source>
</evidence>
<feature type="compositionally biased region" description="Basic and acidic residues" evidence="1">
    <location>
        <begin position="133"/>
        <end position="150"/>
    </location>
</feature>
<proteinExistence type="predicted"/>
<gene>
    <name evidence="3" type="ORF">GLOTRDRAFT_59670</name>
</gene>
<dbReference type="eggNOG" id="KOG2061">
    <property type="taxonomic scope" value="Eukaryota"/>
</dbReference>
<evidence type="ECO:0000313" key="4">
    <source>
        <dbReference type="Proteomes" id="UP000030669"/>
    </source>
</evidence>
<feature type="region of interest" description="Disordered" evidence="1">
    <location>
        <begin position="1"/>
        <end position="29"/>
    </location>
</feature>
<feature type="region of interest" description="Disordered" evidence="1">
    <location>
        <begin position="133"/>
        <end position="158"/>
    </location>
</feature>
<feature type="region of interest" description="Disordered" evidence="1">
    <location>
        <begin position="180"/>
        <end position="242"/>
    </location>
</feature>
<dbReference type="Pfam" id="PF04194">
    <property type="entry name" value="PDCD2_C"/>
    <property type="match status" value="1"/>
</dbReference>
<dbReference type="GeneID" id="19307306"/>
<dbReference type="InterPro" id="IPR007320">
    <property type="entry name" value="PDCD2_C"/>
</dbReference>
<protein>
    <recommendedName>
        <fullName evidence="2">Programmed cell death protein 2 C-terminal domain-containing protein</fullName>
    </recommendedName>
</protein>
<evidence type="ECO:0000313" key="3">
    <source>
        <dbReference type="EMBL" id="EPQ56421.1"/>
    </source>
</evidence>
<dbReference type="OMA" id="HQVIRYS"/>
<keyword evidence="4" id="KW-1185">Reference proteome</keyword>
<dbReference type="RefSeq" id="XP_007865156.1">
    <property type="nucleotide sequence ID" value="XM_007866965.1"/>
</dbReference>
<sequence>MAPHTEEDWSDSDDDGSASELETSVLLGLPDGPVDSVDDLRDVAVSRMGGHPAFLTAPEPDVSASQCRNCSNPMELLVQIWCPFEESPMDRALYVWGCARGECQRKEGSVRAWRNLRYNADYAKKLEAKLEKRRKQEEVRKAAEKAKEASKINPFKANGTTPAAAGAFGLGAQVFGGSNPFGNANPFAPPLQQAEPDHDDEPEEDEAEAEGHEGGDASSSSSEESLVTALASTSLEDSPWPAMPSYTPLYLNTTSEYLPSPPPKPKLPPGAQLLDADEGGKDAKWLSEAYENSMEVDHVFERFMTRVGHEGKQCVRYDLGGTPLPFGHDSVFDKLFPAPAGPPVPVTKGEFMVQPPQKRVYTPAALPKCPQCGGERVFECQLMPNLINVLKSSSADDARPGKLTEEERKKEIERALKAENSTKRRGMEWGTVMVFSCKSDCCPEQKKNWAEEVVLVQWDE</sequence>
<dbReference type="Proteomes" id="UP000030669">
    <property type="component" value="Unassembled WGS sequence"/>
</dbReference>
<accession>S7Q8W6</accession>
<dbReference type="GO" id="GO:0030490">
    <property type="term" value="P:maturation of SSU-rRNA"/>
    <property type="evidence" value="ECO:0007669"/>
    <property type="project" value="TreeGrafter"/>
</dbReference>
<dbReference type="GO" id="GO:0005737">
    <property type="term" value="C:cytoplasm"/>
    <property type="evidence" value="ECO:0007669"/>
    <property type="project" value="InterPro"/>
</dbReference>
<organism evidence="3 4">
    <name type="scientific">Gloeophyllum trabeum (strain ATCC 11539 / FP-39264 / Madison 617)</name>
    <name type="common">Brown rot fungus</name>
    <dbReference type="NCBI Taxonomy" id="670483"/>
    <lineage>
        <taxon>Eukaryota</taxon>
        <taxon>Fungi</taxon>
        <taxon>Dikarya</taxon>
        <taxon>Basidiomycota</taxon>
        <taxon>Agaricomycotina</taxon>
        <taxon>Agaricomycetes</taxon>
        <taxon>Gloeophyllales</taxon>
        <taxon>Gloeophyllaceae</taxon>
        <taxon>Gloeophyllum</taxon>
    </lineage>
</organism>
<feature type="compositionally biased region" description="Acidic residues" evidence="1">
    <location>
        <begin position="8"/>
        <end position="17"/>
    </location>
</feature>
<feature type="domain" description="Programmed cell death protein 2 C-terminal" evidence="2">
    <location>
        <begin position="297"/>
        <end position="458"/>
    </location>
</feature>
<feature type="compositionally biased region" description="Low complexity" evidence="1">
    <location>
        <begin position="216"/>
        <end position="225"/>
    </location>
</feature>
<evidence type="ECO:0000256" key="1">
    <source>
        <dbReference type="SAM" id="MobiDB-lite"/>
    </source>
</evidence>